<dbReference type="GO" id="GO:0051213">
    <property type="term" value="F:dioxygenase activity"/>
    <property type="evidence" value="ECO:0007669"/>
    <property type="project" value="UniProtKB-KW"/>
</dbReference>
<dbReference type="InterPro" id="IPR032854">
    <property type="entry name" value="ALKBH3"/>
</dbReference>
<evidence type="ECO:0000256" key="4">
    <source>
        <dbReference type="ARBA" id="ARBA00022842"/>
    </source>
</evidence>
<keyword evidence="5 10" id="KW-0223">Dioxygenase</keyword>
<keyword evidence="6" id="KW-0560">Oxidoreductase</keyword>
<evidence type="ECO:0000256" key="5">
    <source>
        <dbReference type="ARBA" id="ARBA00022964"/>
    </source>
</evidence>
<sequence>MNLDLFADDTERVARLVRYGRFADTPYAARLDTDHQGVWIDVPNGVLYYAPYFFVPSVSDTLLRQFLQFDGFEGTDILAFDWRSVAHVADLAFQNIDWQQDRITLYGKTHNLPRLTAWYGDHDCVYRYSGLTLTPKPWTAELDFIREQLATVCTCRFNSVLLNWYRDGRDHMSWHADDEVELGYHPTIASVSFGATRRFVLRRRDDHTQKLILPLYHGSVLMMAGALQQHWQHSVPKQAAVRTSRINLTFRTIHSPFG</sequence>
<dbReference type="GO" id="GO:0046872">
    <property type="term" value="F:metal ion binding"/>
    <property type="evidence" value="ECO:0007669"/>
    <property type="project" value="UniProtKB-KW"/>
</dbReference>
<dbReference type="SUPFAM" id="SSF51197">
    <property type="entry name" value="Clavaminate synthase-like"/>
    <property type="match status" value="1"/>
</dbReference>
<dbReference type="PANTHER" id="PTHR31212">
    <property type="entry name" value="ALPHA-KETOGLUTARATE-DEPENDENT DIOXYGENASE ALKB HOMOLOG 3"/>
    <property type="match status" value="1"/>
</dbReference>
<dbReference type="PROSITE" id="PS51471">
    <property type="entry name" value="FE2OG_OXY"/>
    <property type="match status" value="1"/>
</dbReference>
<evidence type="ECO:0000256" key="3">
    <source>
        <dbReference type="ARBA" id="ARBA00022763"/>
    </source>
</evidence>
<keyword evidence="3" id="KW-0227">DNA damage</keyword>
<dbReference type="AlphaFoldDB" id="A0A378Q2V9"/>
<evidence type="ECO:0000259" key="9">
    <source>
        <dbReference type="PROSITE" id="PS51471"/>
    </source>
</evidence>
<comment type="cofactor">
    <cofactor evidence="1">
        <name>Fe(2+)</name>
        <dbReference type="ChEBI" id="CHEBI:29033"/>
    </cofactor>
</comment>
<dbReference type="InterPro" id="IPR005123">
    <property type="entry name" value="Oxoglu/Fe-dep_dioxygenase_dom"/>
</dbReference>
<dbReference type="Pfam" id="PF13532">
    <property type="entry name" value="2OG-FeII_Oxy_2"/>
    <property type="match status" value="1"/>
</dbReference>
<protein>
    <submittedName>
        <fullName evidence="10">Alpha-ketoglutarate-dependent dioxygenase AlkB</fullName>
    </submittedName>
</protein>
<keyword evidence="7" id="KW-0408">Iron</keyword>
<dbReference type="FunFam" id="2.60.120.590:FF:000004">
    <property type="entry name" value="DNA oxidative demethylase ALKBH2"/>
    <property type="match status" value="1"/>
</dbReference>
<evidence type="ECO:0000256" key="8">
    <source>
        <dbReference type="ARBA" id="ARBA00023204"/>
    </source>
</evidence>
<dbReference type="GO" id="GO:0140097">
    <property type="term" value="F:catalytic activity, acting on DNA"/>
    <property type="evidence" value="ECO:0007669"/>
    <property type="project" value="UniProtKB-ARBA"/>
</dbReference>
<dbReference type="Gene3D" id="2.60.120.590">
    <property type="entry name" value="Alpha-ketoglutarate-dependent dioxygenase AlkB-like"/>
    <property type="match status" value="1"/>
</dbReference>
<evidence type="ECO:0000313" key="11">
    <source>
        <dbReference type="Proteomes" id="UP000255193"/>
    </source>
</evidence>
<proteinExistence type="predicted"/>
<dbReference type="GO" id="GO:0032451">
    <property type="term" value="F:demethylase activity"/>
    <property type="evidence" value="ECO:0007669"/>
    <property type="project" value="UniProtKB-ARBA"/>
</dbReference>
<name>A0A378Q2V9_9GAMM</name>
<evidence type="ECO:0000256" key="2">
    <source>
        <dbReference type="ARBA" id="ARBA00022723"/>
    </source>
</evidence>
<dbReference type="InterPro" id="IPR037151">
    <property type="entry name" value="AlkB-like_sf"/>
</dbReference>
<keyword evidence="4" id="KW-0460">Magnesium</keyword>
<accession>A0A378Q2V9</accession>
<dbReference type="GO" id="GO:0016787">
    <property type="term" value="F:hydrolase activity"/>
    <property type="evidence" value="ECO:0007669"/>
    <property type="project" value="UniProtKB-ARBA"/>
</dbReference>
<evidence type="ECO:0000256" key="1">
    <source>
        <dbReference type="ARBA" id="ARBA00001954"/>
    </source>
</evidence>
<evidence type="ECO:0000256" key="6">
    <source>
        <dbReference type="ARBA" id="ARBA00023002"/>
    </source>
</evidence>
<dbReference type="GO" id="GO:0016705">
    <property type="term" value="F:oxidoreductase activity, acting on paired donors, with incorporation or reduction of molecular oxygen"/>
    <property type="evidence" value="ECO:0007669"/>
    <property type="project" value="UniProtKB-ARBA"/>
</dbReference>
<dbReference type="PANTHER" id="PTHR31212:SF4">
    <property type="entry name" value="ALPHA-KETOGLUTARATE-DEPENDENT DIOXYGENASE ALKB HOMOLOG 3"/>
    <property type="match status" value="1"/>
</dbReference>
<reference evidence="10 11" key="1">
    <citation type="submission" date="2018-06" db="EMBL/GenBank/DDBJ databases">
        <authorList>
            <consortium name="Pathogen Informatics"/>
            <person name="Doyle S."/>
        </authorList>
    </citation>
    <scope>NUCLEOTIDE SEQUENCE [LARGE SCALE GENOMIC DNA]</scope>
    <source>
        <strain evidence="10 11">NCTC11091</strain>
    </source>
</reference>
<dbReference type="GO" id="GO:0006307">
    <property type="term" value="P:DNA alkylation repair"/>
    <property type="evidence" value="ECO:0007669"/>
    <property type="project" value="InterPro"/>
</dbReference>
<dbReference type="InterPro" id="IPR027450">
    <property type="entry name" value="AlkB-like"/>
</dbReference>
<dbReference type="RefSeq" id="WP_245945314.1">
    <property type="nucleotide sequence ID" value="NZ_MXAO01000060.1"/>
</dbReference>
<evidence type="ECO:0000313" key="10">
    <source>
        <dbReference type="EMBL" id="STY95140.1"/>
    </source>
</evidence>
<dbReference type="EMBL" id="UGQA01000001">
    <property type="protein sequence ID" value="STY95140.1"/>
    <property type="molecule type" value="Genomic_DNA"/>
</dbReference>
<keyword evidence="2" id="KW-0479">Metal-binding</keyword>
<feature type="domain" description="Fe2OG dioxygenase" evidence="9">
    <location>
        <begin position="156"/>
        <end position="254"/>
    </location>
</feature>
<organism evidence="10 11">
    <name type="scientific">Faucicola atlantae</name>
    <dbReference type="NCBI Taxonomy" id="34059"/>
    <lineage>
        <taxon>Bacteria</taxon>
        <taxon>Pseudomonadati</taxon>
        <taxon>Pseudomonadota</taxon>
        <taxon>Gammaproteobacteria</taxon>
        <taxon>Moraxellales</taxon>
        <taxon>Moraxellaceae</taxon>
        <taxon>Faucicola</taxon>
    </lineage>
</organism>
<keyword evidence="8" id="KW-0234">DNA repair</keyword>
<dbReference type="Proteomes" id="UP000255193">
    <property type="component" value="Unassembled WGS sequence"/>
</dbReference>
<gene>
    <name evidence="10" type="ORF">NCTC11091_00931</name>
</gene>
<evidence type="ECO:0000256" key="7">
    <source>
        <dbReference type="ARBA" id="ARBA00023004"/>
    </source>
</evidence>